<dbReference type="Gene3D" id="3.40.50.150">
    <property type="entry name" value="Vaccinia Virus protein VP39"/>
    <property type="match status" value="1"/>
</dbReference>
<dbReference type="PANTHER" id="PTHR43317">
    <property type="entry name" value="THERMOSPERMINE SYNTHASE ACAULIS5"/>
    <property type="match status" value="1"/>
</dbReference>
<evidence type="ECO:0000256" key="4">
    <source>
        <dbReference type="ARBA" id="ARBA00048874"/>
    </source>
</evidence>
<reference evidence="8 9" key="1">
    <citation type="submission" date="2011-02" db="EMBL/GenBank/DDBJ databases">
        <title>The Genome Sequence of Sphaeroforma arctica JP610.</title>
        <authorList>
            <consortium name="The Broad Institute Genome Sequencing Platform"/>
            <person name="Russ C."/>
            <person name="Cuomo C."/>
            <person name="Young S.K."/>
            <person name="Zeng Q."/>
            <person name="Gargeya S."/>
            <person name="Alvarado L."/>
            <person name="Berlin A."/>
            <person name="Chapman S.B."/>
            <person name="Chen Z."/>
            <person name="Freedman E."/>
            <person name="Gellesch M."/>
            <person name="Goldberg J."/>
            <person name="Griggs A."/>
            <person name="Gujja S."/>
            <person name="Heilman E."/>
            <person name="Heiman D."/>
            <person name="Howarth C."/>
            <person name="Mehta T."/>
            <person name="Neiman D."/>
            <person name="Pearson M."/>
            <person name="Roberts A."/>
            <person name="Saif S."/>
            <person name="Shea T."/>
            <person name="Shenoy N."/>
            <person name="Sisk P."/>
            <person name="Stolte C."/>
            <person name="Sykes S."/>
            <person name="White J."/>
            <person name="Yandava C."/>
            <person name="Burger G."/>
            <person name="Gray M.W."/>
            <person name="Holland P.W.H."/>
            <person name="King N."/>
            <person name="Lang F.B.F."/>
            <person name="Roger A.J."/>
            <person name="Ruiz-Trillo I."/>
            <person name="Haas B."/>
            <person name="Nusbaum C."/>
            <person name="Birren B."/>
        </authorList>
    </citation>
    <scope>NUCLEOTIDE SEQUENCE [LARGE SCALE GENOMIC DNA]</scope>
    <source>
        <strain evidence="8 9">JP610</strain>
    </source>
</reference>
<dbReference type="InterPro" id="IPR030374">
    <property type="entry name" value="PABS"/>
</dbReference>
<dbReference type="CDD" id="cd02440">
    <property type="entry name" value="AdoMet_MTases"/>
    <property type="match status" value="1"/>
</dbReference>
<evidence type="ECO:0000256" key="5">
    <source>
        <dbReference type="ARBA" id="ARBA00049721"/>
    </source>
</evidence>
<evidence type="ECO:0000313" key="9">
    <source>
        <dbReference type="Proteomes" id="UP000054560"/>
    </source>
</evidence>
<sequence length="334" mass="37197">MTSTFYGQWFHEANAPGVVHCFSTKKRLFSGQSDFQTVDIIESEAYGKMLLLDDQVQSAKNDEHMYHESLVQPAMLSHPNPKNVYIGGGGEGATAREVLRHPSVEKCVMADIDPIVCKMCEEQMEEWHEGAYTDPRFELVVDDAKATLEKYEDGHFDVIILDLSDPLEYGPCYTLYSKEFYNMCYRKLSPGGVFVTQSGPASLLVCKDVYTPVYNTLKSSDFDTAYAYQTHIPSFAHSWGFNMATKTDMSAEGTCLPASRLQTCSPAEIDAVVDARLGADTLKHYDGVAHLGMFNLSKSIRTLLNAEERVISEKTPIYVSYCDNTAVAEATADE</sequence>
<dbReference type="Proteomes" id="UP000054560">
    <property type="component" value="Unassembled WGS sequence"/>
</dbReference>
<feature type="domain" description="PABS" evidence="7">
    <location>
        <begin position="7"/>
        <end position="246"/>
    </location>
</feature>
<dbReference type="PROSITE" id="PS51006">
    <property type="entry name" value="PABS_2"/>
    <property type="match status" value="1"/>
</dbReference>
<comment type="similarity">
    <text evidence="1">Belongs to the spermidine/spermine synthase family.</text>
</comment>
<name>A0A0L0GBE5_9EUKA</name>
<dbReference type="GO" id="GO:0006596">
    <property type="term" value="P:polyamine biosynthetic process"/>
    <property type="evidence" value="ECO:0007669"/>
    <property type="project" value="UniProtKB-UniRule"/>
</dbReference>
<proteinExistence type="inferred from homology"/>
<dbReference type="InterPro" id="IPR035246">
    <property type="entry name" value="Spermidine_synt_N"/>
</dbReference>
<dbReference type="EC" id="2.5.1.79" evidence="5"/>
<keyword evidence="9" id="KW-1185">Reference proteome</keyword>
<dbReference type="RefSeq" id="XP_014160118.1">
    <property type="nucleotide sequence ID" value="XM_014304643.1"/>
</dbReference>
<dbReference type="SUPFAM" id="SSF53335">
    <property type="entry name" value="S-adenosyl-L-methionine-dependent methyltransferases"/>
    <property type="match status" value="1"/>
</dbReference>
<evidence type="ECO:0000256" key="3">
    <source>
        <dbReference type="ARBA" id="ARBA00023115"/>
    </source>
</evidence>
<dbReference type="eggNOG" id="KOG1562">
    <property type="taxonomic scope" value="Eukaryota"/>
</dbReference>
<dbReference type="GO" id="GO:0010487">
    <property type="term" value="F:thermospermine synthase activity"/>
    <property type="evidence" value="ECO:0007669"/>
    <property type="project" value="UniProtKB-EC"/>
</dbReference>
<protein>
    <recommendedName>
        <fullName evidence="5">thermospermine synthase</fullName>
        <ecNumber evidence="5">2.5.1.79</ecNumber>
    </recommendedName>
</protein>
<evidence type="ECO:0000313" key="8">
    <source>
        <dbReference type="EMBL" id="KNC86216.1"/>
    </source>
</evidence>
<organism evidence="8 9">
    <name type="scientific">Sphaeroforma arctica JP610</name>
    <dbReference type="NCBI Taxonomy" id="667725"/>
    <lineage>
        <taxon>Eukaryota</taxon>
        <taxon>Ichthyosporea</taxon>
        <taxon>Ichthyophonida</taxon>
        <taxon>Sphaeroforma</taxon>
    </lineage>
</organism>
<dbReference type="PANTHER" id="PTHR43317:SF1">
    <property type="entry name" value="THERMOSPERMINE SYNTHASE ACAULIS5"/>
    <property type="match status" value="1"/>
</dbReference>
<dbReference type="HAMAP" id="MF_00198">
    <property type="entry name" value="Spermidine_synth"/>
    <property type="match status" value="1"/>
</dbReference>
<dbReference type="AlphaFoldDB" id="A0A0L0GBE5"/>
<evidence type="ECO:0000256" key="1">
    <source>
        <dbReference type="ARBA" id="ARBA00007867"/>
    </source>
</evidence>
<evidence type="ECO:0000256" key="2">
    <source>
        <dbReference type="ARBA" id="ARBA00022679"/>
    </source>
</evidence>
<accession>A0A0L0GBE5</accession>
<evidence type="ECO:0000259" key="7">
    <source>
        <dbReference type="PROSITE" id="PS51006"/>
    </source>
</evidence>
<evidence type="ECO:0000256" key="6">
    <source>
        <dbReference type="PROSITE-ProRule" id="PRU00354"/>
    </source>
</evidence>
<dbReference type="OrthoDB" id="38125at2759"/>
<keyword evidence="3 6" id="KW-0620">Polyamine biosynthesis</keyword>
<dbReference type="STRING" id="667725.A0A0L0GBE5"/>
<feature type="active site" description="Proton acceptor" evidence="6">
    <location>
        <position position="162"/>
    </location>
</feature>
<dbReference type="InterPro" id="IPR029063">
    <property type="entry name" value="SAM-dependent_MTases_sf"/>
</dbReference>
<comment type="catalytic activity">
    <reaction evidence="4">
        <text>S-adenosyl 3-(methylsulfanyl)propylamine + spermidine = thermospermine + S-methyl-5'-thioadenosine + H(+)</text>
        <dbReference type="Rhea" id="RHEA:30515"/>
        <dbReference type="ChEBI" id="CHEBI:15378"/>
        <dbReference type="ChEBI" id="CHEBI:17509"/>
        <dbReference type="ChEBI" id="CHEBI:57443"/>
        <dbReference type="ChEBI" id="CHEBI:57834"/>
        <dbReference type="ChEBI" id="CHEBI:59903"/>
        <dbReference type="EC" id="2.5.1.79"/>
    </reaction>
</comment>
<dbReference type="GeneID" id="25902130"/>
<dbReference type="FunFam" id="3.40.50.150:FF:000088">
    <property type="entry name" value="Polyamine aminopropyltransferase"/>
    <property type="match status" value="1"/>
</dbReference>
<dbReference type="Pfam" id="PF17284">
    <property type="entry name" value="Spermine_synt_N"/>
    <property type="match status" value="1"/>
</dbReference>
<dbReference type="InterPro" id="IPR037163">
    <property type="entry name" value="Spermidine_synt_N_sf"/>
</dbReference>
<keyword evidence="2 6" id="KW-0808">Transferase</keyword>
<dbReference type="Gene3D" id="2.30.140.10">
    <property type="entry name" value="Spermidine synthase, tetramerisation domain"/>
    <property type="match status" value="1"/>
</dbReference>
<dbReference type="EMBL" id="KQ241662">
    <property type="protein sequence ID" value="KNC86216.1"/>
    <property type="molecule type" value="Genomic_DNA"/>
</dbReference>
<dbReference type="Pfam" id="PF01564">
    <property type="entry name" value="Spermine_synth"/>
    <property type="match status" value="1"/>
</dbReference>
<dbReference type="InterPro" id="IPR001045">
    <property type="entry name" value="Spermi_synthase"/>
</dbReference>
<gene>
    <name evidence="8" type="ORF">SARC_01626</name>
</gene>